<dbReference type="RefSeq" id="WP_320380959.1">
    <property type="nucleotide sequence ID" value="NZ_JAWDIQ010000003.1"/>
</dbReference>
<feature type="domain" description="FAD-binding" evidence="3">
    <location>
        <begin position="19"/>
        <end position="83"/>
    </location>
</feature>
<evidence type="ECO:0000313" key="5">
    <source>
        <dbReference type="Proteomes" id="UP001275315"/>
    </source>
</evidence>
<feature type="domain" description="FAD-binding" evidence="3">
    <location>
        <begin position="92"/>
        <end position="155"/>
    </location>
</feature>
<dbReference type="Proteomes" id="UP001275315">
    <property type="component" value="Unassembled WGS sequence"/>
</dbReference>
<dbReference type="PANTHER" id="PTHR13789">
    <property type="entry name" value="MONOOXYGENASE"/>
    <property type="match status" value="1"/>
</dbReference>
<dbReference type="InterPro" id="IPR050493">
    <property type="entry name" value="FAD-dep_Monooxygenase_BioMet"/>
</dbReference>
<dbReference type="InterPro" id="IPR002938">
    <property type="entry name" value="FAD-bd"/>
</dbReference>
<dbReference type="Gene3D" id="3.50.50.60">
    <property type="entry name" value="FAD/NAD(P)-binding domain"/>
    <property type="match status" value="2"/>
</dbReference>
<protein>
    <submittedName>
        <fullName evidence="4">NAD(P)/FAD-dependent oxidoreductase</fullName>
    </submittedName>
</protein>
<name>A0ABU5CUQ2_9BACI</name>
<keyword evidence="2" id="KW-0503">Monooxygenase</keyword>
<evidence type="ECO:0000313" key="4">
    <source>
        <dbReference type="EMBL" id="MDY0410098.1"/>
    </source>
</evidence>
<keyword evidence="5" id="KW-1185">Reference proteome</keyword>
<dbReference type="SUPFAM" id="SSF51905">
    <property type="entry name" value="FAD/NAD(P)-binding domain"/>
    <property type="match status" value="1"/>
</dbReference>
<dbReference type="EMBL" id="JAWDIQ010000003">
    <property type="protein sequence ID" value="MDY0410098.1"/>
    <property type="molecule type" value="Genomic_DNA"/>
</dbReference>
<sequence>MKKTTLYHDGETLGNNESAVVVGASLSGLMTGIALAREGLHVTIIEKAEEERPSGGGLRVDGGMFDRSKTARLLKRLASNGKSSVQLWSSIEYRMRMEAKADPRIELRYQTRVQSIDQDANSAWVVTDKGETIQGDILIGADGHRSLVRRHVAPHHPDATFAGYVVWLSSINENNLPEDIRPTHKESGVTMMHGANGFMFGSITDIDNGTSGSGSRRVGTTWYDRSRNDMLRSLGCVRGSVVHHSLKGPDIPVEILDELAAEAKVTWSEPWLSAALHGIESRTIIGIPIKEYVPDLLVKGRVAIVGDAAHAPAPITASGFNESLQDAATLGKCVAKGIRGNAAIDSLAEYESLRLNKVRRMVQSGQSMSQYFGLA</sequence>
<keyword evidence="1" id="KW-0560">Oxidoreductase</keyword>
<dbReference type="Pfam" id="PF01494">
    <property type="entry name" value="FAD_binding_3"/>
    <property type="match status" value="3"/>
</dbReference>
<dbReference type="InterPro" id="IPR036188">
    <property type="entry name" value="FAD/NAD-bd_sf"/>
</dbReference>
<gene>
    <name evidence="4" type="ORF">RWD45_18000</name>
</gene>
<reference evidence="4 5" key="1">
    <citation type="submission" date="2023-10" db="EMBL/GenBank/DDBJ databases">
        <title>Virgibacillus soli CC-YMP-6 genome.</title>
        <authorList>
            <person name="Miliotis G."/>
            <person name="Sengupta P."/>
            <person name="Hameed A."/>
            <person name="Chuvochina M."/>
            <person name="Mcdonagh F."/>
            <person name="Simpson A.C."/>
            <person name="Singh N.K."/>
            <person name="Rekha P.D."/>
            <person name="Raman K."/>
            <person name="Hugenholtz P."/>
            <person name="Venkateswaran K."/>
        </authorList>
    </citation>
    <scope>NUCLEOTIDE SEQUENCE [LARGE SCALE GENOMIC DNA]</scope>
    <source>
        <strain evidence="4 5">CC-YMP-6</strain>
    </source>
</reference>
<evidence type="ECO:0000256" key="2">
    <source>
        <dbReference type="ARBA" id="ARBA00023033"/>
    </source>
</evidence>
<feature type="domain" description="FAD-binding" evidence="3">
    <location>
        <begin position="287"/>
        <end position="363"/>
    </location>
</feature>
<evidence type="ECO:0000256" key="1">
    <source>
        <dbReference type="ARBA" id="ARBA00023002"/>
    </source>
</evidence>
<dbReference type="PANTHER" id="PTHR13789:SF309">
    <property type="entry name" value="PUTATIVE (AFU_ORTHOLOGUE AFUA_6G14510)-RELATED"/>
    <property type="match status" value="1"/>
</dbReference>
<evidence type="ECO:0000259" key="3">
    <source>
        <dbReference type="Pfam" id="PF01494"/>
    </source>
</evidence>
<proteinExistence type="predicted"/>
<accession>A0ABU5CUQ2</accession>
<dbReference type="SUPFAM" id="SSF54373">
    <property type="entry name" value="FAD-linked reductases, C-terminal domain"/>
    <property type="match status" value="1"/>
</dbReference>
<dbReference type="PRINTS" id="PR00420">
    <property type="entry name" value="RNGMNOXGNASE"/>
</dbReference>
<comment type="caution">
    <text evidence="4">The sequence shown here is derived from an EMBL/GenBank/DDBJ whole genome shotgun (WGS) entry which is preliminary data.</text>
</comment>
<organism evidence="4 5">
    <name type="scientific">Paracerasibacillus soli</name>
    <dbReference type="NCBI Taxonomy" id="480284"/>
    <lineage>
        <taxon>Bacteria</taxon>
        <taxon>Bacillati</taxon>
        <taxon>Bacillota</taxon>
        <taxon>Bacilli</taxon>
        <taxon>Bacillales</taxon>
        <taxon>Bacillaceae</taxon>
        <taxon>Paracerasibacillus</taxon>
    </lineage>
</organism>